<evidence type="ECO:0000256" key="8">
    <source>
        <dbReference type="ARBA" id="ARBA00022859"/>
    </source>
</evidence>
<dbReference type="GO" id="GO:0005576">
    <property type="term" value="C:extracellular region"/>
    <property type="evidence" value="ECO:0007669"/>
    <property type="project" value="UniProtKB-SubCell"/>
</dbReference>
<dbReference type="PROSITE" id="PS50871">
    <property type="entry name" value="C1Q"/>
    <property type="match status" value="1"/>
</dbReference>
<evidence type="ECO:0000256" key="1">
    <source>
        <dbReference type="ARBA" id="ARBA00004241"/>
    </source>
</evidence>
<feature type="compositionally biased region" description="Basic and acidic residues" evidence="14">
    <location>
        <begin position="97"/>
        <end position="108"/>
    </location>
</feature>
<sequence length="241" mass="25925">MWRTLVGVLFLSLQTRVLIAEDVCQAPSGKDGHPGIAGRNGRNGEKGERGEPGLPGRSMGVRGAKGDPGDMGVSGDPGLEGYIGPPGPLGPPGDLGLKGDKGSPLRNIEEPRPAFSAARNEGNYPDAGTPIVFNRVITNEGGYYKEDNGTFICLVEGYYYFTFTLISNGNLCAKLMLNKDSKVGFCDDNSRGNIQVNTGGTVLKLHEYDTVWVESDQENNKLYSKKDVESIFTGFMLFPLV</sequence>
<dbReference type="Ensembl" id="ENSLACT00000009548.2">
    <property type="protein sequence ID" value="ENSLACP00000009476.2"/>
    <property type="gene ID" value="ENSLACG00000008358.2"/>
</dbReference>
<dbReference type="InterPro" id="IPR001073">
    <property type="entry name" value="C1q_dom"/>
</dbReference>
<dbReference type="OrthoDB" id="6343173at2759"/>
<dbReference type="Bgee" id="ENSLACG00000008358">
    <property type="expression patterns" value="Expressed in pelvic fin and 3 other cell types or tissues"/>
</dbReference>
<dbReference type="GeneTree" id="ENSGT00940000162143"/>
<feature type="chain" id="PRO_5003579623" description="Complement C1q subcomponent subunit A" evidence="15">
    <location>
        <begin position="21"/>
        <end position="241"/>
    </location>
</feature>
<evidence type="ECO:0000256" key="3">
    <source>
        <dbReference type="ARBA" id="ARBA00013456"/>
    </source>
</evidence>
<dbReference type="PANTHER" id="PTHR15427:SF26">
    <property type="entry name" value="COMPLEMENT C1Q SUBCOMPONENT SUBUNIT A"/>
    <property type="match status" value="1"/>
</dbReference>
<feature type="domain" description="C1q" evidence="16">
    <location>
        <begin position="108"/>
        <end position="241"/>
    </location>
</feature>
<comment type="subunit">
    <text evidence="13">Core component of the complement C1 complex, a calcium-dependent complex composed of 1 molecule of the C1Q subcomplex, 2 molecules of C1R and 2 molecules of C1S. The C1Q subcomplex is composed 18 subunits: 3 chains of C1QA, C1QB, and C1QC trimerize to form 6 collagen-like triple helices connected to six globular ligand-recognition modules (C1q domain). Interacts with CR1 (via Sushi 24 and Sushi 25 domains). Interacts (via C-terminus) with CD33; this interaction activates CD33 inhibitory motifs.</text>
</comment>
<keyword evidence="12" id="KW-0379">Hydroxylation</keyword>
<keyword evidence="11" id="KW-0325">Glycoprotein</keyword>
<keyword evidence="8" id="KW-0391">Immunity</keyword>
<dbReference type="SMART" id="SM00110">
    <property type="entry name" value="C1Q"/>
    <property type="match status" value="1"/>
</dbReference>
<dbReference type="GO" id="GO:0009986">
    <property type="term" value="C:cell surface"/>
    <property type="evidence" value="ECO:0007669"/>
    <property type="project" value="UniProtKB-SubCell"/>
</dbReference>
<name>H3AIK5_LATCH</name>
<dbReference type="AlphaFoldDB" id="H3AIK5"/>
<evidence type="ECO:0000313" key="18">
    <source>
        <dbReference type="Proteomes" id="UP000008672"/>
    </source>
</evidence>
<keyword evidence="10" id="KW-1015">Disulfide bond</keyword>
<dbReference type="PRINTS" id="PR00007">
    <property type="entry name" value="COMPLEMNTC1Q"/>
</dbReference>
<dbReference type="KEGG" id="lcm:102356609"/>
<dbReference type="GO" id="GO:0006958">
    <property type="term" value="P:complement activation, classical pathway"/>
    <property type="evidence" value="ECO:0007669"/>
    <property type="project" value="UniProtKB-KW"/>
</dbReference>
<reference evidence="17" key="3">
    <citation type="submission" date="2025-09" db="UniProtKB">
        <authorList>
            <consortium name="Ensembl"/>
        </authorList>
    </citation>
    <scope>IDENTIFICATION</scope>
</reference>
<dbReference type="HOGENOM" id="CLU_001074_0_2_1"/>
<evidence type="ECO:0000256" key="14">
    <source>
        <dbReference type="SAM" id="MobiDB-lite"/>
    </source>
</evidence>
<dbReference type="InParanoid" id="H3AIK5"/>
<dbReference type="Gene3D" id="2.60.120.40">
    <property type="match status" value="1"/>
</dbReference>
<keyword evidence="7" id="KW-0677">Repeat</keyword>
<dbReference type="PANTHER" id="PTHR15427">
    <property type="entry name" value="EMILIN ELASTIN MICROFIBRIL INTERFACE-LOCATED PROTEIN ELASTIN MICROFIBRIL INTERFACER"/>
    <property type="match status" value="1"/>
</dbReference>
<dbReference type="eggNOG" id="ENOG502RZM2">
    <property type="taxonomic scope" value="Eukaryota"/>
</dbReference>
<evidence type="ECO:0000256" key="4">
    <source>
        <dbReference type="ARBA" id="ARBA00022525"/>
    </source>
</evidence>
<dbReference type="SUPFAM" id="SSF49842">
    <property type="entry name" value="TNF-like"/>
    <property type="match status" value="1"/>
</dbReference>
<feature type="signal peptide" evidence="15">
    <location>
        <begin position="1"/>
        <end position="20"/>
    </location>
</feature>
<evidence type="ECO:0000256" key="11">
    <source>
        <dbReference type="ARBA" id="ARBA00023180"/>
    </source>
</evidence>
<keyword evidence="9" id="KW-0180">Complement pathway</keyword>
<dbReference type="InterPro" id="IPR008160">
    <property type="entry name" value="Collagen"/>
</dbReference>
<dbReference type="OMA" id="MEGPQGW"/>
<evidence type="ECO:0000313" key="17">
    <source>
        <dbReference type="Ensembl" id="ENSLACP00000009476.2"/>
    </source>
</evidence>
<keyword evidence="5" id="KW-0399">Innate immunity</keyword>
<evidence type="ECO:0000256" key="7">
    <source>
        <dbReference type="ARBA" id="ARBA00022737"/>
    </source>
</evidence>
<dbReference type="InterPro" id="IPR050392">
    <property type="entry name" value="Collagen/C1q_domain"/>
</dbReference>
<evidence type="ECO:0000256" key="2">
    <source>
        <dbReference type="ARBA" id="ARBA00004613"/>
    </source>
</evidence>
<dbReference type="GO" id="GO:0045087">
    <property type="term" value="P:innate immune response"/>
    <property type="evidence" value="ECO:0007669"/>
    <property type="project" value="UniProtKB-KW"/>
</dbReference>
<keyword evidence="6 15" id="KW-0732">Signal</keyword>
<evidence type="ECO:0000259" key="16">
    <source>
        <dbReference type="PROSITE" id="PS50871"/>
    </source>
</evidence>
<evidence type="ECO:0000256" key="5">
    <source>
        <dbReference type="ARBA" id="ARBA00022588"/>
    </source>
</evidence>
<comment type="subcellular location">
    <subcellularLocation>
        <location evidence="1">Cell surface</location>
    </subcellularLocation>
    <subcellularLocation>
        <location evidence="2">Secreted</location>
    </subcellularLocation>
</comment>
<reference evidence="17" key="2">
    <citation type="submission" date="2025-08" db="UniProtKB">
        <authorList>
            <consortium name="Ensembl"/>
        </authorList>
    </citation>
    <scope>IDENTIFICATION</scope>
</reference>
<reference evidence="18" key="1">
    <citation type="submission" date="2011-08" db="EMBL/GenBank/DDBJ databases">
        <title>The draft genome of Latimeria chalumnae.</title>
        <authorList>
            <person name="Di Palma F."/>
            <person name="Alfoldi J."/>
            <person name="Johnson J."/>
            <person name="Berlin A."/>
            <person name="Gnerre S."/>
            <person name="Jaffe D."/>
            <person name="MacCallum I."/>
            <person name="Young S."/>
            <person name="Walker B.J."/>
            <person name="Lander E."/>
            <person name="Lindblad-Toh K."/>
        </authorList>
    </citation>
    <scope>NUCLEOTIDE SEQUENCE [LARGE SCALE GENOMIC DNA]</scope>
    <source>
        <strain evidence="18">Wild caught</strain>
    </source>
</reference>
<dbReference type="FunCoup" id="H3AIK5">
    <property type="interactions" value="77"/>
</dbReference>
<evidence type="ECO:0000256" key="13">
    <source>
        <dbReference type="ARBA" id="ARBA00093497"/>
    </source>
</evidence>
<feature type="compositionally biased region" description="Basic and acidic residues" evidence="14">
    <location>
        <begin position="42"/>
        <end position="51"/>
    </location>
</feature>
<evidence type="ECO:0000256" key="6">
    <source>
        <dbReference type="ARBA" id="ARBA00022729"/>
    </source>
</evidence>
<dbReference type="EMBL" id="AFYH01153217">
    <property type="status" value="NOT_ANNOTATED_CDS"/>
    <property type="molecule type" value="Genomic_DNA"/>
</dbReference>
<dbReference type="Pfam" id="PF01391">
    <property type="entry name" value="Collagen"/>
    <property type="match status" value="1"/>
</dbReference>
<accession>H3AIK5</accession>
<feature type="region of interest" description="Disordered" evidence="14">
    <location>
        <begin position="28"/>
        <end position="108"/>
    </location>
</feature>
<evidence type="ECO:0000256" key="15">
    <source>
        <dbReference type="SAM" id="SignalP"/>
    </source>
</evidence>
<evidence type="ECO:0000256" key="9">
    <source>
        <dbReference type="ARBA" id="ARBA00022875"/>
    </source>
</evidence>
<evidence type="ECO:0000256" key="10">
    <source>
        <dbReference type="ARBA" id="ARBA00023157"/>
    </source>
</evidence>
<keyword evidence="4" id="KW-0964">Secreted</keyword>
<dbReference type="Proteomes" id="UP000008672">
    <property type="component" value="Unassembled WGS sequence"/>
</dbReference>
<dbReference type="Pfam" id="PF00386">
    <property type="entry name" value="C1q"/>
    <property type="match status" value="1"/>
</dbReference>
<evidence type="ECO:0000256" key="12">
    <source>
        <dbReference type="ARBA" id="ARBA00023278"/>
    </source>
</evidence>
<organism evidence="17 18">
    <name type="scientific">Latimeria chalumnae</name>
    <name type="common">Coelacanth</name>
    <dbReference type="NCBI Taxonomy" id="7897"/>
    <lineage>
        <taxon>Eukaryota</taxon>
        <taxon>Metazoa</taxon>
        <taxon>Chordata</taxon>
        <taxon>Craniata</taxon>
        <taxon>Vertebrata</taxon>
        <taxon>Euteleostomi</taxon>
        <taxon>Coelacanthiformes</taxon>
        <taxon>Coelacanthidae</taxon>
        <taxon>Latimeria</taxon>
    </lineage>
</organism>
<gene>
    <name evidence="17" type="primary">C1QA</name>
</gene>
<dbReference type="STRING" id="7897.ENSLACP00000009476"/>
<proteinExistence type="predicted"/>
<protein>
    <recommendedName>
        <fullName evidence="3">Complement C1q subcomponent subunit A</fullName>
    </recommendedName>
</protein>
<dbReference type="InterPro" id="IPR008983">
    <property type="entry name" value="Tumour_necrosis_fac-like_dom"/>
</dbReference>
<dbReference type="GO" id="GO:0005581">
    <property type="term" value="C:collagen trimer"/>
    <property type="evidence" value="ECO:0007669"/>
    <property type="project" value="UniProtKB-KW"/>
</dbReference>
<keyword evidence="18" id="KW-1185">Reference proteome</keyword>